<gene>
    <name evidence="8" type="ORF">M011DRAFT_404973</name>
</gene>
<evidence type="ECO:0000256" key="3">
    <source>
        <dbReference type="ARBA" id="ARBA00022741"/>
    </source>
</evidence>
<dbReference type="Gene3D" id="3.30.470.30">
    <property type="entry name" value="DNA ligase/mRNA capping enzyme"/>
    <property type="match status" value="1"/>
</dbReference>
<evidence type="ECO:0000313" key="8">
    <source>
        <dbReference type="EMBL" id="KAF2746148.1"/>
    </source>
</evidence>
<dbReference type="PANTHER" id="PTHR45997:SF2">
    <property type="entry name" value="ATP DEPENDENT DNA LIGASE DOMAIN PROTEIN (AFU_ORTHOLOGUE AFUA_5G02430)"/>
    <property type="match status" value="1"/>
</dbReference>
<keyword evidence="5" id="KW-0539">Nucleus</keyword>
<evidence type="ECO:0000256" key="2">
    <source>
        <dbReference type="ARBA" id="ARBA00022598"/>
    </source>
</evidence>
<dbReference type="GO" id="GO:0005524">
    <property type="term" value="F:ATP binding"/>
    <property type="evidence" value="ECO:0007669"/>
    <property type="project" value="UniProtKB-KW"/>
</dbReference>
<dbReference type="GO" id="GO:0006303">
    <property type="term" value="P:double-strand break repair via nonhomologous end joining"/>
    <property type="evidence" value="ECO:0007669"/>
    <property type="project" value="TreeGrafter"/>
</dbReference>
<keyword evidence="4" id="KW-0067">ATP-binding</keyword>
<dbReference type="Pfam" id="PF04675">
    <property type="entry name" value="DNA_ligase_A_N"/>
    <property type="match status" value="1"/>
</dbReference>
<protein>
    <recommendedName>
        <fullName evidence="7">ATP-dependent DNA ligase family profile domain-containing protein</fullName>
    </recommendedName>
</protein>
<keyword evidence="2" id="KW-0436">Ligase</keyword>
<dbReference type="InterPro" id="IPR012310">
    <property type="entry name" value="DNA_ligase_ATP-dep_cent"/>
</dbReference>
<dbReference type="GO" id="GO:0006297">
    <property type="term" value="P:nucleotide-excision repair, DNA gap filling"/>
    <property type="evidence" value="ECO:0007669"/>
    <property type="project" value="TreeGrafter"/>
</dbReference>
<evidence type="ECO:0000256" key="6">
    <source>
        <dbReference type="SAM" id="MobiDB-lite"/>
    </source>
</evidence>
<dbReference type="Proteomes" id="UP000799440">
    <property type="component" value="Unassembled WGS sequence"/>
</dbReference>
<dbReference type="AlphaFoldDB" id="A0A6A6V6C5"/>
<dbReference type="GO" id="GO:0003677">
    <property type="term" value="F:DNA binding"/>
    <property type="evidence" value="ECO:0007669"/>
    <property type="project" value="InterPro"/>
</dbReference>
<evidence type="ECO:0000259" key="7">
    <source>
        <dbReference type="PROSITE" id="PS50160"/>
    </source>
</evidence>
<sequence>MAVTFNHICELLEKVEEDITRRPRLPAQCERNVVERSIRRWFAKHRTAIDGPTTDGGALLSVLLPHRRKDLVFNLQEKSLSKKIVSLANLNHKQEEAVGQWKDGAHGDLGACVQEAFRRWDGTFNQATPVSLERIDRCLVQLAARCRFSAPAIRRQRDLEFDVDKELRSIFVRLHSREAKWFVRLLLRKYCTINMDEDLVLEQYHFLLPDLLVFQNDFNVAFQLLHGDLQSYPHVAVPNEETRMRIEATKLLKAVVGTKVGPPTFQKAWSIKHCLQMTEGHVWAAEVKYDGEYCEIHINLEDPSNVIQIFSKNGKDATEDRVKIHDHIRAALRIGQPGGLIQKKCIVLGELVCYSDKERTILPFSKIRKHFKRSDSFLGTEQDSLPHEWEHLMIVFFDVLVLDDRPVFREDLQQRRILLRKLVQMIPGRAMRAEWTNVDCRSERGVTDLKQTFARCLANRQEGLVLKPMHMPYFSMHTGKGPRFFIKMKMDYLADMGGQRDLGDFAVIGASKDAQLAAKPGAQALHWTHFHLGCLTNKAAVERFDATPMFKVVGTVSIDQCIPKPDLKHLNDYGRLREEPLALNGLASKFKVIQSRGYGPKTTVAFKKPFIVEILGGGYQKVQNETFEMLRHPRVKKIHEDRDWLDAVTMQDLERMAKEKWEVPDPQDLEGHAKDVARLVKKYSWEIYGSQVETQTTPRETAREPTSGQMPSREPQRSPTPEDAVVQETQESTWSTTSTTQYSSSTQGNGTRASKHARSILVREDTSEKVHRVQRVEQLQAVAALSTPVSPPAKRKRLLQDNVNPPATPPPGKRRRIRTPLKDAKNRHLGSIECDSREKTIHIYAEPGWEVKVHKST</sequence>
<dbReference type="PROSITE" id="PS50160">
    <property type="entry name" value="DNA_LIGASE_A3"/>
    <property type="match status" value="1"/>
</dbReference>
<name>A0A6A6V6C5_9PLEO</name>
<dbReference type="InterPro" id="IPR029710">
    <property type="entry name" value="LIG4"/>
</dbReference>
<evidence type="ECO:0000256" key="1">
    <source>
        <dbReference type="ARBA" id="ARBA00007572"/>
    </source>
</evidence>
<feature type="region of interest" description="Disordered" evidence="6">
    <location>
        <begin position="691"/>
        <end position="757"/>
    </location>
</feature>
<dbReference type="GO" id="GO:0003910">
    <property type="term" value="F:DNA ligase (ATP) activity"/>
    <property type="evidence" value="ECO:0007669"/>
    <property type="project" value="InterPro"/>
</dbReference>
<dbReference type="InterPro" id="IPR036599">
    <property type="entry name" value="DNA_ligase_N_sf"/>
</dbReference>
<evidence type="ECO:0000313" key="9">
    <source>
        <dbReference type="Proteomes" id="UP000799440"/>
    </source>
</evidence>
<reference evidence="8" key="1">
    <citation type="journal article" date="2020" name="Stud. Mycol.">
        <title>101 Dothideomycetes genomes: a test case for predicting lifestyles and emergence of pathogens.</title>
        <authorList>
            <person name="Haridas S."/>
            <person name="Albert R."/>
            <person name="Binder M."/>
            <person name="Bloem J."/>
            <person name="Labutti K."/>
            <person name="Salamov A."/>
            <person name="Andreopoulos B."/>
            <person name="Baker S."/>
            <person name="Barry K."/>
            <person name="Bills G."/>
            <person name="Bluhm B."/>
            <person name="Cannon C."/>
            <person name="Castanera R."/>
            <person name="Culley D."/>
            <person name="Daum C."/>
            <person name="Ezra D."/>
            <person name="Gonzalez J."/>
            <person name="Henrissat B."/>
            <person name="Kuo A."/>
            <person name="Liang C."/>
            <person name="Lipzen A."/>
            <person name="Lutzoni F."/>
            <person name="Magnuson J."/>
            <person name="Mondo S."/>
            <person name="Nolan M."/>
            <person name="Ohm R."/>
            <person name="Pangilinan J."/>
            <person name="Park H.-J."/>
            <person name="Ramirez L."/>
            <person name="Alfaro M."/>
            <person name="Sun H."/>
            <person name="Tritt A."/>
            <person name="Yoshinaga Y."/>
            <person name="Zwiers L.-H."/>
            <person name="Turgeon B."/>
            <person name="Goodwin S."/>
            <person name="Spatafora J."/>
            <person name="Crous P."/>
            <person name="Grigoriev I."/>
        </authorList>
    </citation>
    <scope>NUCLEOTIDE SEQUENCE</scope>
    <source>
        <strain evidence="8">CBS 119925</strain>
    </source>
</reference>
<dbReference type="Pfam" id="PF01068">
    <property type="entry name" value="DNA_ligase_A_M"/>
    <property type="match status" value="1"/>
</dbReference>
<proteinExistence type="inferred from homology"/>
<dbReference type="EMBL" id="MU006579">
    <property type="protein sequence ID" value="KAF2746148.1"/>
    <property type="molecule type" value="Genomic_DNA"/>
</dbReference>
<comment type="similarity">
    <text evidence="1">Belongs to the ATP-dependent DNA ligase family.</text>
</comment>
<feature type="compositionally biased region" description="Low complexity" evidence="6">
    <location>
        <begin position="727"/>
        <end position="747"/>
    </location>
</feature>
<evidence type="ECO:0000256" key="4">
    <source>
        <dbReference type="ARBA" id="ARBA00022840"/>
    </source>
</evidence>
<dbReference type="Gene3D" id="2.40.50.140">
    <property type="entry name" value="Nucleic acid-binding proteins"/>
    <property type="match status" value="1"/>
</dbReference>
<dbReference type="GO" id="GO:0032807">
    <property type="term" value="C:DNA ligase IV complex"/>
    <property type="evidence" value="ECO:0007669"/>
    <property type="project" value="TreeGrafter"/>
</dbReference>
<keyword evidence="9" id="KW-1185">Reference proteome</keyword>
<keyword evidence="3" id="KW-0547">Nucleotide-binding</keyword>
<feature type="compositionally biased region" description="Polar residues" evidence="6">
    <location>
        <begin position="691"/>
        <end position="710"/>
    </location>
</feature>
<dbReference type="GO" id="GO:0006310">
    <property type="term" value="P:DNA recombination"/>
    <property type="evidence" value="ECO:0007669"/>
    <property type="project" value="InterPro"/>
</dbReference>
<dbReference type="InterPro" id="IPR012340">
    <property type="entry name" value="NA-bd_OB-fold"/>
</dbReference>
<dbReference type="SUPFAM" id="SSF56091">
    <property type="entry name" value="DNA ligase/mRNA capping enzyme, catalytic domain"/>
    <property type="match status" value="1"/>
</dbReference>
<accession>A0A6A6V6C5</accession>
<dbReference type="OrthoDB" id="2160351at2759"/>
<feature type="domain" description="ATP-dependent DNA ligase family profile" evidence="7">
    <location>
        <begin position="394"/>
        <end position="536"/>
    </location>
</feature>
<dbReference type="Gene3D" id="1.10.3260.10">
    <property type="entry name" value="DNA ligase, ATP-dependent, N-terminal domain"/>
    <property type="match status" value="1"/>
</dbReference>
<dbReference type="InterPro" id="IPR012308">
    <property type="entry name" value="DNA_ligase_ATP-dep_N"/>
</dbReference>
<evidence type="ECO:0000256" key="5">
    <source>
        <dbReference type="ARBA" id="ARBA00023242"/>
    </source>
</evidence>
<feature type="region of interest" description="Disordered" evidence="6">
    <location>
        <begin position="788"/>
        <end position="828"/>
    </location>
</feature>
<dbReference type="PANTHER" id="PTHR45997">
    <property type="entry name" value="DNA LIGASE 4"/>
    <property type="match status" value="1"/>
</dbReference>
<organism evidence="8 9">
    <name type="scientific">Sporormia fimetaria CBS 119925</name>
    <dbReference type="NCBI Taxonomy" id="1340428"/>
    <lineage>
        <taxon>Eukaryota</taxon>
        <taxon>Fungi</taxon>
        <taxon>Dikarya</taxon>
        <taxon>Ascomycota</taxon>
        <taxon>Pezizomycotina</taxon>
        <taxon>Dothideomycetes</taxon>
        <taxon>Pleosporomycetidae</taxon>
        <taxon>Pleosporales</taxon>
        <taxon>Sporormiaceae</taxon>
        <taxon>Sporormia</taxon>
    </lineage>
</organism>